<reference evidence="8 9" key="1">
    <citation type="submission" date="2020-04" db="EMBL/GenBank/DDBJ databases">
        <title>Perkinsus olseni comparative genomics.</title>
        <authorList>
            <person name="Bogema D.R."/>
        </authorList>
    </citation>
    <scope>NUCLEOTIDE SEQUENCE [LARGE SCALE GENOMIC DNA]</scope>
    <source>
        <strain evidence="8">00978-12</strain>
    </source>
</reference>
<dbReference type="Pfam" id="PF00078">
    <property type="entry name" value="RVT_1"/>
    <property type="match status" value="1"/>
</dbReference>
<keyword evidence="1" id="KW-0808">Transferase</keyword>
<dbReference type="InterPro" id="IPR008042">
    <property type="entry name" value="Retrotrans_Pao"/>
</dbReference>
<dbReference type="SUPFAM" id="SSF56672">
    <property type="entry name" value="DNA/RNA polymerases"/>
    <property type="match status" value="1"/>
</dbReference>
<dbReference type="Gene3D" id="3.30.70.330">
    <property type="match status" value="1"/>
</dbReference>
<keyword evidence="2" id="KW-0548">Nucleotidyltransferase</keyword>
<dbReference type="InterPro" id="IPR043128">
    <property type="entry name" value="Rev_trsase/Diguanyl_cyclase"/>
</dbReference>
<evidence type="ECO:0000256" key="4">
    <source>
        <dbReference type="ARBA" id="ARBA00022759"/>
    </source>
</evidence>
<dbReference type="InterPro" id="IPR012677">
    <property type="entry name" value="Nucleotide-bd_a/b_plait_sf"/>
</dbReference>
<feature type="region of interest" description="Disordered" evidence="6">
    <location>
        <begin position="1"/>
        <end position="28"/>
    </location>
</feature>
<organism evidence="8 9">
    <name type="scientific">Perkinsus olseni</name>
    <name type="common">Perkinsus atlanticus</name>
    <dbReference type="NCBI Taxonomy" id="32597"/>
    <lineage>
        <taxon>Eukaryota</taxon>
        <taxon>Sar</taxon>
        <taxon>Alveolata</taxon>
        <taxon>Perkinsozoa</taxon>
        <taxon>Perkinsea</taxon>
        <taxon>Perkinsida</taxon>
        <taxon>Perkinsidae</taxon>
        <taxon>Perkinsus</taxon>
    </lineage>
</organism>
<dbReference type="Gene3D" id="2.40.70.10">
    <property type="entry name" value="Acid Proteases"/>
    <property type="match status" value="1"/>
</dbReference>
<dbReference type="Pfam" id="PF05380">
    <property type="entry name" value="Peptidase_A17"/>
    <property type="match status" value="1"/>
</dbReference>
<name>A0A7J6NCA1_PEROL</name>
<evidence type="ECO:0000256" key="1">
    <source>
        <dbReference type="ARBA" id="ARBA00022679"/>
    </source>
</evidence>
<proteinExistence type="predicted"/>
<dbReference type="InterPro" id="IPR012337">
    <property type="entry name" value="RNaseH-like_sf"/>
</dbReference>
<feature type="domain" description="RRM" evidence="7">
    <location>
        <begin position="339"/>
        <end position="414"/>
    </location>
</feature>
<dbReference type="Proteomes" id="UP000541610">
    <property type="component" value="Unassembled WGS sequence"/>
</dbReference>
<dbReference type="Pfam" id="PF17921">
    <property type="entry name" value="Integrase_H2C2"/>
    <property type="match status" value="1"/>
</dbReference>
<dbReference type="GO" id="GO:0016779">
    <property type="term" value="F:nucleotidyltransferase activity"/>
    <property type="evidence" value="ECO:0007669"/>
    <property type="project" value="UniProtKB-KW"/>
</dbReference>
<dbReference type="InterPro" id="IPR036397">
    <property type="entry name" value="RNaseH_sf"/>
</dbReference>
<dbReference type="SUPFAM" id="SSF53098">
    <property type="entry name" value="Ribonuclease H-like"/>
    <property type="match status" value="1"/>
</dbReference>
<dbReference type="Gene3D" id="3.30.420.10">
    <property type="entry name" value="Ribonuclease H-like superfamily/Ribonuclease H"/>
    <property type="match status" value="1"/>
</dbReference>
<dbReference type="PANTHER" id="PTHR37984:SF5">
    <property type="entry name" value="PROTEIN NYNRIN-LIKE"/>
    <property type="match status" value="1"/>
</dbReference>
<evidence type="ECO:0000256" key="2">
    <source>
        <dbReference type="ARBA" id="ARBA00022695"/>
    </source>
</evidence>
<evidence type="ECO:0000259" key="7">
    <source>
        <dbReference type="PROSITE" id="PS50102"/>
    </source>
</evidence>
<dbReference type="GO" id="GO:0003723">
    <property type="term" value="F:RNA binding"/>
    <property type="evidence" value="ECO:0007669"/>
    <property type="project" value="UniProtKB-UniRule"/>
</dbReference>
<dbReference type="InterPro" id="IPR035979">
    <property type="entry name" value="RBD_domain_sf"/>
</dbReference>
<dbReference type="InterPro" id="IPR050951">
    <property type="entry name" value="Retrovirus_Pol_polyprotein"/>
</dbReference>
<dbReference type="InterPro" id="IPR041588">
    <property type="entry name" value="Integrase_H2C2"/>
</dbReference>
<dbReference type="InterPro" id="IPR000504">
    <property type="entry name" value="RRM_dom"/>
</dbReference>
<dbReference type="InterPro" id="IPR043502">
    <property type="entry name" value="DNA/RNA_pol_sf"/>
</dbReference>
<dbReference type="OrthoDB" id="8052806at2759"/>
<dbReference type="Gene3D" id="3.10.10.10">
    <property type="entry name" value="HIV Type 1 Reverse Transcriptase, subunit A, domain 1"/>
    <property type="match status" value="1"/>
</dbReference>
<keyword evidence="5" id="KW-0694">RNA-binding</keyword>
<keyword evidence="3" id="KW-0540">Nuclease</keyword>
<evidence type="ECO:0000313" key="8">
    <source>
        <dbReference type="EMBL" id="KAF4681077.1"/>
    </source>
</evidence>
<keyword evidence="4" id="KW-0378">Hydrolase</keyword>
<evidence type="ECO:0000256" key="6">
    <source>
        <dbReference type="SAM" id="MobiDB-lite"/>
    </source>
</evidence>
<keyword evidence="4" id="KW-0255">Endonuclease</keyword>
<dbReference type="CDD" id="cd00303">
    <property type="entry name" value="retropepsin_like"/>
    <property type="match status" value="1"/>
</dbReference>
<dbReference type="CDD" id="cd00590">
    <property type="entry name" value="RRM_SF"/>
    <property type="match status" value="1"/>
</dbReference>
<dbReference type="InterPro" id="IPR021109">
    <property type="entry name" value="Peptidase_aspartic_dom_sf"/>
</dbReference>
<dbReference type="Gene3D" id="1.10.340.70">
    <property type="match status" value="1"/>
</dbReference>
<dbReference type="GO" id="GO:0004519">
    <property type="term" value="F:endonuclease activity"/>
    <property type="evidence" value="ECO:0007669"/>
    <property type="project" value="UniProtKB-KW"/>
</dbReference>
<dbReference type="InterPro" id="IPR000477">
    <property type="entry name" value="RT_dom"/>
</dbReference>
<evidence type="ECO:0000313" key="9">
    <source>
        <dbReference type="Proteomes" id="UP000541610"/>
    </source>
</evidence>
<evidence type="ECO:0000256" key="3">
    <source>
        <dbReference type="ARBA" id="ARBA00022722"/>
    </source>
</evidence>
<gene>
    <name evidence="8" type="ORF">FOZ60_012608</name>
</gene>
<dbReference type="PANTHER" id="PTHR37984">
    <property type="entry name" value="PROTEIN CBG26694"/>
    <property type="match status" value="1"/>
</dbReference>
<protein>
    <recommendedName>
        <fullName evidence="7">RRM domain-containing protein</fullName>
    </recommendedName>
</protein>
<accession>A0A7J6NCA1</accession>
<comment type="caution">
    <text evidence="8">The sequence shown here is derived from an EMBL/GenBank/DDBJ whole genome shotgun (WGS) entry which is preliminary data.</text>
</comment>
<evidence type="ECO:0000256" key="5">
    <source>
        <dbReference type="PROSITE-ProRule" id="PRU00176"/>
    </source>
</evidence>
<dbReference type="SMART" id="SM00360">
    <property type="entry name" value="RRM"/>
    <property type="match status" value="1"/>
</dbReference>
<dbReference type="EMBL" id="JABANP010000546">
    <property type="protein sequence ID" value="KAF4681077.1"/>
    <property type="molecule type" value="Genomic_DNA"/>
</dbReference>
<dbReference type="Gene3D" id="3.30.70.270">
    <property type="match status" value="1"/>
</dbReference>
<sequence length="1509" mass="167669">MDANDPLLFGSTAAANGPTGESGSPPAWAWELREQLEHLAGLFNELSSKINSAPSVGRSTTDLQGEDTIETGASENPSAGSQRPSLLDFVGVPQAPKENGRGRRLVDISKVSKRARNTKGVSGGPFIGVADERGYICFKRQVKSLPEIQLSCRQGPSEEDEWAFEYFYVNHNVSESLRQLINDTCVRKSDATFKARVETMWKVLEGYSDGTDEMSLVKRWEALGCGPQGAKGLETFVSKLEGLRDQLSEVRGTPVSDLEARARLYMGMPREGQLHLDRLPRPSVTTYRDMLRECKSWAQLTLSLKLPSKDHAAPKKVQAQGAAHTVELHNAEVDGRMKTQVYVSGLPFHWSFREMKGQVNELSNGDLSVYVTMLPRKGTAIVKVKTDAEAERAIHLLSGKQIGGRVLLAKHDKFAQKSFGAPTYSQANVSEVQKEDRQEGESSSEDSCSSAECHALSVENGVFDESLWAGTPVGERLSSQQHQGRVALRSREQCRDCENIDKVKSFESTIDIDKVRSFESTIDIDKVKSFESTVDIDKAKSFESTIEIDQVKSFKSAFQEDGPASNIEVESIETRAGVESVKSVEAGEELHSRLPVQYTTNGLPTVAVRLQDQVTSVALLDTGATDVFVSVSLYNRLSRVSEDLRLGQNGKSVKLLDGGVMGIHGTLEGLKIGFGDQQRVVTAYIVDSSRWEVVLPKWVLGSCAWVMPGTSDTGDYLLFSGDEATPHGGGPETGDVAVHSAERSELPTTRRVRPGVVKVPWIDDRRPKQNYDAIRARDLRITQRLARRPEELRAYEAAVDELLKSGAVEELPPGEDPRRWARHYMGGVPVFANRKSTGCRICIDARELNLYTRKTGDSDGAETDSMARILEWRTSPRVDCEDLQKAFWSVHIDRSDVGWLGMCVGSRVVRWVHVPFGTNWSPWALSSVLSKVFGQIGSVEGGEAVSFYVDDVLLRGDTCAQVSRIREEVVPALEERGFRVHEDKRMTNLGTDEAVIGRELSKDAAQHEGLKIGGWLGYDWLCGERDDVVDVRLKQIEVAKNSEVTESRLRSAFGKFFDPMGLFAEVSLELRWAARLAHEQLKERRKTFEDGTDIVDEDTASIISSTIATCNSFLQSNRNLPPRYLDVSTLFVFVDASEACIAIDIRVESGFRLLAKFSVTPGGTIPRRELEAMRLGIEHLHGIILSLKSKVKRAVILGDSTPVVEESPSWSPVVHVVEGDSIVTFDRSIITDSESSERVVPEGEICESEIDGGLSEGEGECLVGEKVESVGRDWFEVFAERVAKAQLSDDFCVLVGSELRANSKGKYSAHYRLEEKTGMLLCRRWDAPEKEVEWIVYIPANRRDLQLEIVHKFHHMFLHPGIGRTVRLIRKFCWWKGIHQRVRGFVLSCSTCCRAKEGRLLNKCLPSVRDFVPLVWGIVGLDVWGPIRLSSNDENDEKVWVLTCSDYISHFLVTKVLTGCSADDIVTGVAENGLFRVCLTDQAQYFVSKRFREYLAGRSVIHCVTTLSN</sequence>
<dbReference type="SUPFAM" id="SSF54928">
    <property type="entry name" value="RNA-binding domain, RBD"/>
    <property type="match status" value="1"/>
</dbReference>
<dbReference type="PROSITE" id="PS50102">
    <property type="entry name" value="RRM"/>
    <property type="match status" value="1"/>
</dbReference>
<feature type="region of interest" description="Disordered" evidence="6">
    <location>
        <begin position="426"/>
        <end position="450"/>
    </location>
</feature>